<organism evidence="12 13">
    <name type="scientific">Cudoniella acicularis</name>
    <dbReference type="NCBI Taxonomy" id="354080"/>
    <lineage>
        <taxon>Eukaryota</taxon>
        <taxon>Fungi</taxon>
        <taxon>Dikarya</taxon>
        <taxon>Ascomycota</taxon>
        <taxon>Pezizomycotina</taxon>
        <taxon>Leotiomycetes</taxon>
        <taxon>Helotiales</taxon>
        <taxon>Tricladiaceae</taxon>
        <taxon>Cudoniella</taxon>
    </lineage>
</organism>
<evidence type="ECO:0000256" key="10">
    <source>
        <dbReference type="SAM" id="MobiDB-lite"/>
    </source>
</evidence>
<dbReference type="FunFam" id="3.30.160.60:FF:000758">
    <property type="entry name" value="C2H2 transcription factor, putative"/>
    <property type="match status" value="1"/>
</dbReference>
<feature type="domain" description="C2H2-type" evidence="11">
    <location>
        <begin position="126"/>
        <end position="153"/>
    </location>
</feature>
<feature type="compositionally biased region" description="Polar residues" evidence="10">
    <location>
        <begin position="617"/>
        <end position="631"/>
    </location>
</feature>
<feature type="compositionally biased region" description="Polar residues" evidence="10">
    <location>
        <begin position="158"/>
        <end position="168"/>
    </location>
</feature>
<evidence type="ECO:0000256" key="1">
    <source>
        <dbReference type="ARBA" id="ARBA00004123"/>
    </source>
</evidence>
<evidence type="ECO:0000259" key="11">
    <source>
        <dbReference type="PROSITE" id="PS50157"/>
    </source>
</evidence>
<feature type="domain" description="C2H2-type" evidence="11">
    <location>
        <begin position="95"/>
        <end position="125"/>
    </location>
</feature>
<feature type="compositionally biased region" description="Acidic residues" evidence="10">
    <location>
        <begin position="60"/>
        <end position="79"/>
    </location>
</feature>
<feature type="compositionally biased region" description="Polar residues" evidence="10">
    <location>
        <begin position="457"/>
        <end position="468"/>
    </location>
</feature>
<dbReference type="GO" id="GO:0000785">
    <property type="term" value="C:chromatin"/>
    <property type="evidence" value="ECO:0007669"/>
    <property type="project" value="TreeGrafter"/>
</dbReference>
<evidence type="ECO:0000256" key="6">
    <source>
        <dbReference type="ARBA" id="ARBA00023015"/>
    </source>
</evidence>
<evidence type="ECO:0000256" key="7">
    <source>
        <dbReference type="ARBA" id="ARBA00023163"/>
    </source>
</evidence>
<evidence type="ECO:0000256" key="9">
    <source>
        <dbReference type="PROSITE-ProRule" id="PRU00042"/>
    </source>
</evidence>
<dbReference type="InterPro" id="IPR051059">
    <property type="entry name" value="VerF-like"/>
</dbReference>
<dbReference type="SUPFAM" id="SSF57667">
    <property type="entry name" value="beta-beta-alpha zinc fingers"/>
    <property type="match status" value="1"/>
</dbReference>
<keyword evidence="7" id="KW-0804">Transcription</keyword>
<gene>
    <name evidence="12" type="ORF">G7Y89_g15177</name>
</gene>
<evidence type="ECO:0000313" key="12">
    <source>
        <dbReference type="EMBL" id="KAF4616229.1"/>
    </source>
</evidence>
<feature type="region of interest" description="Disordered" evidence="10">
    <location>
        <begin position="391"/>
        <end position="633"/>
    </location>
</feature>
<reference evidence="12 13" key="1">
    <citation type="submission" date="2020-03" db="EMBL/GenBank/DDBJ databases">
        <title>Draft Genome Sequence of Cudoniella acicularis.</title>
        <authorList>
            <person name="Buettner E."/>
            <person name="Kellner H."/>
        </authorList>
    </citation>
    <scope>NUCLEOTIDE SEQUENCE [LARGE SCALE GENOMIC DNA]</scope>
    <source>
        <strain evidence="12 13">DSM 108380</strain>
    </source>
</reference>
<dbReference type="GO" id="GO:0000978">
    <property type="term" value="F:RNA polymerase II cis-regulatory region sequence-specific DNA binding"/>
    <property type="evidence" value="ECO:0007669"/>
    <property type="project" value="InterPro"/>
</dbReference>
<comment type="subcellular location">
    <subcellularLocation>
        <location evidence="1">Nucleus</location>
    </subcellularLocation>
</comment>
<dbReference type="FunFam" id="3.30.160.60:FF:000606">
    <property type="entry name" value="C2H2 transcription factor, putative"/>
    <property type="match status" value="1"/>
</dbReference>
<feature type="region of interest" description="Disordered" evidence="10">
    <location>
        <begin position="366"/>
        <end position="385"/>
    </location>
</feature>
<dbReference type="GO" id="GO:0008270">
    <property type="term" value="F:zinc ion binding"/>
    <property type="evidence" value="ECO:0007669"/>
    <property type="project" value="UniProtKB-KW"/>
</dbReference>
<accession>A0A8H4VQC9</accession>
<comment type="caution">
    <text evidence="12">The sequence shown here is derived from an EMBL/GenBank/DDBJ whole genome shotgun (WGS) entry which is preliminary data.</text>
</comment>
<dbReference type="GO" id="GO:0051701">
    <property type="term" value="P:biological process involved in interaction with host"/>
    <property type="evidence" value="ECO:0007669"/>
    <property type="project" value="UniProtKB-ARBA"/>
</dbReference>
<keyword evidence="5" id="KW-0862">Zinc</keyword>
<dbReference type="Proteomes" id="UP000566819">
    <property type="component" value="Unassembled WGS sequence"/>
</dbReference>
<keyword evidence="3" id="KW-0677">Repeat</keyword>
<dbReference type="Pfam" id="PF00096">
    <property type="entry name" value="zf-C2H2"/>
    <property type="match status" value="1"/>
</dbReference>
<feature type="compositionally biased region" description="Polar residues" evidence="10">
    <location>
        <begin position="524"/>
        <end position="538"/>
    </location>
</feature>
<dbReference type="InterPro" id="IPR013087">
    <property type="entry name" value="Znf_C2H2_type"/>
</dbReference>
<dbReference type="InterPro" id="IPR036236">
    <property type="entry name" value="Znf_C2H2_sf"/>
</dbReference>
<name>A0A8H4VQC9_9HELO</name>
<feature type="region of interest" description="Disordered" evidence="10">
    <location>
        <begin position="151"/>
        <end position="361"/>
    </location>
</feature>
<feature type="compositionally biased region" description="Polar residues" evidence="10">
    <location>
        <begin position="259"/>
        <end position="292"/>
    </location>
</feature>
<dbReference type="PANTHER" id="PTHR40626">
    <property type="entry name" value="MIP31509P"/>
    <property type="match status" value="1"/>
</dbReference>
<keyword evidence="8" id="KW-0539">Nucleus</keyword>
<feature type="compositionally biased region" description="Pro residues" evidence="10">
    <location>
        <begin position="399"/>
        <end position="415"/>
    </location>
</feature>
<evidence type="ECO:0000256" key="2">
    <source>
        <dbReference type="ARBA" id="ARBA00022723"/>
    </source>
</evidence>
<dbReference type="EMBL" id="JAAMPI010002243">
    <property type="protein sequence ID" value="KAF4616229.1"/>
    <property type="molecule type" value="Genomic_DNA"/>
</dbReference>
<evidence type="ECO:0000256" key="4">
    <source>
        <dbReference type="ARBA" id="ARBA00022771"/>
    </source>
</evidence>
<feature type="compositionally biased region" description="Low complexity" evidence="10">
    <location>
        <begin position="331"/>
        <end position="355"/>
    </location>
</feature>
<dbReference type="PROSITE" id="PS50157">
    <property type="entry name" value="ZINC_FINGER_C2H2_2"/>
    <property type="match status" value="2"/>
</dbReference>
<feature type="compositionally biased region" description="Basic and acidic residues" evidence="10">
    <location>
        <begin position="39"/>
        <end position="59"/>
    </location>
</feature>
<evidence type="ECO:0000256" key="8">
    <source>
        <dbReference type="ARBA" id="ARBA00023242"/>
    </source>
</evidence>
<dbReference type="PANTHER" id="PTHR40626:SF32">
    <property type="entry name" value="ZINC FINGER PROTEIN RST2"/>
    <property type="match status" value="1"/>
</dbReference>
<keyword evidence="2" id="KW-0479">Metal-binding</keyword>
<sequence>MRRDDATTPTRANFGALASQRPLPASPFPSAISVPENDESTKQNLRRDDSQYSAKSRESEDVEMDNSDEGEDGSDDESVNADGTKSSKKKKSQRFYCTDYPPCGLSFTRSEHLARHIRKHTGERPFQCHCSRRFSRLDNLRQHAQTVHLNEEIPQDSLAATGTRFQRQVRTDRVRPPGSRSRASTTSSQTSQGRGHTRNSLSASSIGSVASAYSQREDPRRRPPPLVMAGEPRARFSQEMYRPESPSSQFQYRPHSPGGFSTPTSATFSTGQNSPRWGSGIQSPISSHSRTASLYAGHRTPGRRLSVPSAGNPFQSPPGNSFGGSMLTPLNASNMGSFSPSSSMMASPTTSTSGSVWSRRESINATDEAWRRRTWHPDTSTGFTSRLQVMTTPNYYSNGPPPQPPVVPSSAPPLQPMRLPGIESFDPLPPRPTTPVRRQPSPMMIDTPNRAPPQAAEQYQTERPSSQHWDMGINRNLNRLDITQGTPPTDAASSWASEANRAVQAQAEQSRAQPAVRFEESPYSARTQNGGSWHQHTVSAPPITPREAKRHGWYHGPVTVQSTAAAQRTSPADSSSSEGGVPGTPSSNVAELNPGIVHSSGWVENRNGAIPGPDPRQQPTDRYTQYPQQNGADGVYTYAPGANQRQVQSPQHHIPKSTDSNMLRLEALVAVATSEENATSSIY</sequence>
<protein>
    <recommendedName>
        <fullName evidence="11">C2H2-type domain-containing protein</fullName>
    </recommendedName>
</protein>
<feature type="compositionally biased region" description="Low complexity" evidence="10">
    <location>
        <begin position="178"/>
        <end position="214"/>
    </location>
</feature>
<keyword evidence="6" id="KW-0805">Transcription regulation</keyword>
<dbReference type="OrthoDB" id="624345at2759"/>
<feature type="region of interest" description="Disordered" evidence="10">
    <location>
        <begin position="1"/>
        <end position="93"/>
    </location>
</feature>
<feature type="compositionally biased region" description="Polar residues" evidence="10">
    <location>
        <begin position="475"/>
        <end position="497"/>
    </location>
</feature>
<dbReference type="GO" id="GO:0005634">
    <property type="term" value="C:nucleus"/>
    <property type="evidence" value="ECO:0007669"/>
    <property type="project" value="UniProtKB-SubCell"/>
</dbReference>
<keyword evidence="13" id="KW-1185">Reference proteome</keyword>
<feature type="compositionally biased region" description="Polar residues" evidence="10">
    <location>
        <begin position="559"/>
        <end position="590"/>
    </location>
</feature>
<dbReference type="AlphaFoldDB" id="A0A8H4VQC9"/>
<evidence type="ECO:0000313" key="13">
    <source>
        <dbReference type="Proteomes" id="UP000566819"/>
    </source>
</evidence>
<proteinExistence type="predicted"/>
<dbReference type="GO" id="GO:0000981">
    <property type="term" value="F:DNA-binding transcription factor activity, RNA polymerase II-specific"/>
    <property type="evidence" value="ECO:0007669"/>
    <property type="project" value="InterPro"/>
</dbReference>
<keyword evidence="4 9" id="KW-0863">Zinc-finger</keyword>
<evidence type="ECO:0000256" key="3">
    <source>
        <dbReference type="ARBA" id="ARBA00022737"/>
    </source>
</evidence>
<dbReference type="Gene3D" id="3.30.160.60">
    <property type="entry name" value="Classic Zinc Finger"/>
    <property type="match status" value="2"/>
</dbReference>
<evidence type="ECO:0000256" key="5">
    <source>
        <dbReference type="ARBA" id="ARBA00022833"/>
    </source>
</evidence>